<dbReference type="AlphaFoldDB" id="F9F2H3"/>
<dbReference type="EMBL" id="AFQF01000170">
    <property type="protein sequence ID" value="EGU88887.1"/>
    <property type="molecule type" value="Genomic_DNA"/>
</dbReference>
<evidence type="ECO:0000313" key="2">
    <source>
        <dbReference type="EMBL" id="EGU88887.1"/>
    </source>
</evidence>
<accession>F9F2H3</accession>
<sequence length="106" mass="11206">MSKQNGKKDDPPSTPPPAPTPAPTPQPSPANGGNTNGGNTPKDGDVENIFEPGTNRPAVNIRHGSDLAKPERHGGLLFSKLSILFHVQVQVEHSAKYQLTVSCCLT</sequence>
<evidence type="ECO:0000256" key="1">
    <source>
        <dbReference type="SAM" id="MobiDB-lite"/>
    </source>
</evidence>
<proteinExistence type="predicted"/>
<feature type="region of interest" description="Disordered" evidence="1">
    <location>
        <begin position="1"/>
        <end position="67"/>
    </location>
</feature>
<protein>
    <submittedName>
        <fullName evidence="2">Uncharacterized protein</fullName>
    </submittedName>
</protein>
<feature type="compositionally biased region" description="Low complexity" evidence="1">
    <location>
        <begin position="29"/>
        <end position="40"/>
    </location>
</feature>
<gene>
    <name evidence="2" type="ORF">FOXB_00597</name>
</gene>
<organism evidence="2">
    <name type="scientific">Fusarium oxysporum (strain Fo5176)</name>
    <name type="common">Fusarium vascular wilt</name>
    <dbReference type="NCBI Taxonomy" id="660025"/>
    <lineage>
        <taxon>Eukaryota</taxon>
        <taxon>Fungi</taxon>
        <taxon>Dikarya</taxon>
        <taxon>Ascomycota</taxon>
        <taxon>Pezizomycotina</taxon>
        <taxon>Sordariomycetes</taxon>
        <taxon>Hypocreomycetidae</taxon>
        <taxon>Hypocreales</taxon>
        <taxon>Nectriaceae</taxon>
        <taxon>Fusarium</taxon>
        <taxon>Fusarium oxysporum species complex</taxon>
    </lineage>
</organism>
<feature type="compositionally biased region" description="Pro residues" evidence="1">
    <location>
        <begin position="12"/>
        <end position="28"/>
    </location>
</feature>
<comment type="caution">
    <text evidence="2">The sequence shown here is derived from an EMBL/GenBank/DDBJ whole genome shotgun (WGS) entry which is preliminary data.</text>
</comment>
<feature type="compositionally biased region" description="Basic and acidic residues" evidence="1">
    <location>
        <begin position="1"/>
        <end position="11"/>
    </location>
</feature>
<name>F9F2H3_FUSOF</name>
<reference evidence="2" key="1">
    <citation type="journal article" date="2012" name="Mol. Plant Microbe Interact.">
        <title>A highly conserved effector in Fusarium oxysporum is required for full virulence on Arabidopsis.</title>
        <authorList>
            <person name="Thatcher L.F."/>
            <person name="Gardiner D.M."/>
            <person name="Kazan K."/>
            <person name="Manners J."/>
        </authorList>
    </citation>
    <scope>NUCLEOTIDE SEQUENCE [LARGE SCALE GENOMIC DNA]</scope>
    <source>
        <strain evidence="2">Fo5176</strain>
    </source>
</reference>